<dbReference type="STRING" id="947013.SAMN04488109_2883"/>
<dbReference type="AlphaFoldDB" id="A0A1M5QL35"/>
<dbReference type="OrthoDB" id="9800461at2"/>
<sequence length="134" mass="14946">MAGYSGTPLLKKLGIKENTSVYAFKPPADYFDLLGALPEGVTVKEKAAGALDFIHIFVKEQAVFEKEFLRGQKLLKKDGMLWVSWPKKASKVATDLDENVIRDFGLKNGLVDVKVCAVDEVWSGLKFVVRLKDR</sequence>
<name>A0A1M5QL35_9BACT</name>
<organism evidence="1 2">
    <name type="scientific">Chryseolinea serpens</name>
    <dbReference type="NCBI Taxonomy" id="947013"/>
    <lineage>
        <taxon>Bacteria</taxon>
        <taxon>Pseudomonadati</taxon>
        <taxon>Bacteroidota</taxon>
        <taxon>Cytophagia</taxon>
        <taxon>Cytophagales</taxon>
        <taxon>Fulvivirgaceae</taxon>
        <taxon>Chryseolinea</taxon>
    </lineage>
</organism>
<proteinExistence type="predicted"/>
<dbReference type="EMBL" id="FQWQ01000002">
    <property type="protein sequence ID" value="SHH14832.1"/>
    <property type="molecule type" value="Genomic_DNA"/>
</dbReference>
<evidence type="ECO:0000313" key="2">
    <source>
        <dbReference type="Proteomes" id="UP000184212"/>
    </source>
</evidence>
<protein>
    <recommendedName>
        <fullName evidence="3">DUF3052 domain-containing protein</fullName>
    </recommendedName>
</protein>
<gene>
    <name evidence="1" type="ORF">SAMN04488109_2883</name>
</gene>
<reference evidence="1 2" key="1">
    <citation type="submission" date="2016-11" db="EMBL/GenBank/DDBJ databases">
        <authorList>
            <person name="Jaros S."/>
            <person name="Januszkiewicz K."/>
            <person name="Wedrychowicz H."/>
        </authorList>
    </citation>
    <scope>NUCLEOTIDE SEQUENCE [LARGE SCALE GENOMIC DNA]</scope>
    <source>
        <strain evidence="1 2">DSM 24574</strain>
    </source>
</reference>
<evidence type="ECO:0008006" key="3">
    <source>
        <dbReference type="Google" id="ProtNLM"/>
    </source>
</evidence>
<dbReference type="RefSeq" id="WP_073135328.1">
    <property type="nucleotide sequence ID" value="NZ_FQWQ01000002.1"/>
</dbReference>
<evidence type="ECO:0000313" key="1">
    <source>
        <dbReference type="EMBL" id="SHH14832.1"/>
    </source>
</evidence>
<accession>A0A1M5QL35</accession>
<keyword evidence="2" id="KW-1185">Reference proteome</keyword>
<dbReference type="Proteomes" id="UP000184212">
    <property type="component" value="Unassembled WGS sequence"/>
</dbReference>